<feature type="compositionally biased region" description="Gly residues" evidence="3">
    <location>
        <begin position="98"/>
        <end position="107"/>
    </location>
</feature>
<dbReference type="Gene3D" id="2.170.260.10">
    <property type="entry name" value="paz domain"/>
    <property type="match status" value="2"/>
</dbReference>
<feature type="compositionally biased region" description="Gly residues" evidence="3">
    <location>
        <begin position="961"/>
        <end position="971"/>
    </location>
</feature>
<dbReference type="CDD" id="cd02846">
    <property type="entry name" value="PAZ_argonaute_like"/>
    <property type="match status" value="2"/>
</dbReference>
<evidence type="ECO:0000256" key="3">
    <source>
        <dbReference type="SAM" id="MobiDB-lite"/>
    </source>
</evidence>
<dbReference type="InterPro" id="IPR012337">
    <property type="entry name" value="RNaseH-like_sf"/>
</dbReference>
<comment type="caution">
    <text evidence="6">The sequence shown here is derived from an EMBL/GenBank/DDBJ whole genome shotgun (WGS) entry which is preliminary data.</text>
</comment>
<dbReference type="PANTHER" id="PTHR22891">
    <property type="entry name" value="EUKARYOTIC TRANSLATION INITIATION FACTOR 2C"/>
    <property type="match status" value="1"/>
</dbReference>
<accession>A0A2J7ZV73</accession>
<reference evidence="6 7" key="1">
    <citation type="journal article" date="2017" name="Mol. Biol. Evol.">
        <title>The 4-celled Tetrabaena socialis nuclear genome reveals the essential components for genetic control of cell number at the origin of multicellularity in the volvocine lineage.</title>
        <authorList>
            <person name="Featherston J."/>
            <person name="Arakaki Y."/>
            <person name="Hanschen E.R."/>
            <person name="Ferris P.J."/>
            <person name="Michod R.E."/>
            <person name="Olson B.J.S.C."/>
            <person name="Nozaki H."/>
            <person name="Durand P.M."/>
        </authorList>
    </citation>
    <scope>NUCLEOTIDE SEQUENCE [LARGE SCALE GENOMIC DNA]</scope>
    <source>
        <strain evidence="6 7">NIES-571</strain>
    </source>
</reference>
<evidence type="ECO:0000259" key="4">
    <source>
        <dbReference type="PROSITE" id="PS50821"/>
    </source>
</evidence>
<dbReference type="InterPro" id="IPR045246">
    <property type="entry name" value="Piwi_ago-like"/>
</dbReference>
<comment type="similarity">
    <text evidence="1">Belongs to the argonaute family. Ago subfamily.</text>
</comment>
<evidence type="ECO:0000256" key="2">
    <source>
        <dbReference type="ARBA" id="ARBA00023158"/>
    </source>
</evidence>
<keyword evidence="2" id="KW-0943">RNA-mediated gene silencing</keyword>
<feature type="domain" description="PAZ" evidence="4">
    <location>
        <begin position="1157"/>
        <end position="1272"/>
    </location>
</feature>
<gene>
    <name evidence="6" type="ORF">TSOC_009713</name>
</gene>
<dbReference type="SMART" id="SM01163">
    <property type="entry name" value="DUF1785"/>
    <property type="match status" value="2"/>
</dbReference>
<dbReference type="InterPro" id="IPR032474">
    <property type="entry name" value="Argonaute_N"/>
</dbReference>
<dbReference type="InterPro" id="IPR003165">
    <property type="entry name" value="Piwi"/>
</dbReference>
<dbReference type="GO" id="GO:0003723">
    <property type="term" value="F:RNA binding"/>
    <property type="evidence" value="ECO:0007669"/>
    <property type="project" value="InterPro"/>
</dbReference>
<dbReference type="Pfam" id="PF08699">
    <property type="entry name" value="ArgoL1"/>
    <property type="match status" value="2"/>
</dbReference>
<dbReference type="EMBL" id="PGGS01000418">
    <property type="protein sequence ID" value="PNH04162.1"/>
    <property type="molecule type" value="Genomic_DNA"/>
</dbReference>
<dbReference type="Pfam" id="PF02171">
    <property type="entry name" value="Piwi"/>
    <property type="match status" value="2"/>
</dbReference>
<dbReference type="Gene3D" id="3.30.420.10">
    <property type="entry name" value="Ribonuclease H-like superfamily/Ribonuclease H"/>
    <property type="match status" value="2"/>
</dbReference>
<evidence type="ECO:0000313" key="6">
    <source>
        <dbReference type="EMBL" id="PNH04162.1"/>
    </source>
</evidence>
<dbReference type="OrthoDB" id="10252740at2759"/>
<proteinExistence type="inferred from homology"/>
<dbReference type="SMART" id="SM00950">
    <property type="entry name" value="Piwi"/>
    <property type="match status" value="2"/>
</dbReference>
<dbReference type="GO" id="GO:0031047">
    <property type="term" value="P:regulatory ncRNA-mediated gene silencing"/>
    <property type="evidence" value="ECO:0007669"/>
    <property type="project" value="UniProtKB-KW"/>
</dbReference>
<sequence length="1780" mass="191182">MSDRDSGRGGSIMRPEEATAALEAILKSARALTAPVNVNSAPDGRLLGLTRRPGVGAVGEVVKLFANYFALATTPAFPNQAFHYDVGIRPTDEARSTGRGGRPGGSFAGPPAGPAAASGAPQAAGEAEDLPPRLAHRIMESLSQQHGWKAGTWRFDGRKNLFFPGELIPREVREWTVKLAPRPGERADKEKTFVVTTKWAAVVSLTSLQDYLAGRVQVAPRDAMQVLDIVIRHAFVVDPACTVIGRGFYYGGEGVKPLGGGAEVWSGFQQSFKAVQAGLMLNLDSAFAAFMSARKLHEVLADMCGCRDPAQLAQADQHRLRSAVRSIVGFKVEFPLPGVNCVRRKALFGLSEQSADRTMFMNEKEGREMSVAEYFASTGRPLRLPGLPCANVGNRRRAIYIPSELCTVTAGQRRMKLDAMQCTGMIAAAAQQPSIKGEACKKQFAGRGRQTRGIEATMRAAADAASQMYGRPAQVIVVVLSDKVVGEYSEVKRLSDVELGIPSQVVVGKKAKIGGRNFKGGGPQYCANVAMKINNKLGGVNVQLSNGLRFLPVLGGPGSCPFLILGADVTHPTGVGQKGDMRNPSVAAVVASLDQTLGRWASRVLLQPGRQEVITGMDVAIKELLLEFYRANRNVKPQRLVMYRDGVSEGQFDQVLAEEYVAMRKGCSDLEEGYQPAITFVVVQKRHNTRLLPGEPAASDHKGNVVPGTVVDSGITAPDTFDFYLNSHAGLQGSNKPAHYHVLVDEIGFGADGMQLLTYWLCYLYQRTTKSVSYCPPAYYADRAAFRGRTLLTASSSASESASETGSLRSGVGGPGALPKFAGIHRNLTNVLYFMSQQDLYPYGWITGILTGRIGSRASLTGGAGGGGGGGGGILRPEEGAAALEACLKSARSLVAKVNVDITPDGRPVGITRRPGEGTVGRAVNLLSNYFALTTMPAFPQQAFHFDVAIHSTEEPRLPGPGRGGRPGARGGPPAAPTGASGEPVEGGGEDLPPRLAHRIMESLSHQHGWKAGTWRFDGRKNLFFPGELIPREARTWQVKLAARAGDRSEREKIFEVTTKWAAVVSLTSLQDYLAGRVQGTPRDAMQVLDIVIRHAFVLDPACTVIGRGFYYGGEVVKPLGGGAEVWTGFQQSFKAVQAGLMLNLDSAFASFMSARRLPDLLAEMCRVRDASQLSQVDGHRLRSAARSIAGFKVEFPLPGGTRMRRKALFGLSELGADRTMFMNEKEGREMSVAEYFKSTGRPLRLPSLPCANVGDRRRAVFIPIELCTVAAGQRRMKLDGAQSANMILAAKQDPPIKADACKYQAGRVQKVLKDSGTEACWGLKMSSELQKIKGRVLPTPVLQYGSPTAFDVGPAGSWNLRNVKFVDPSGGGGRGGRGIEATMRAAADAAQAKYKKPAQLLLCVLPDKLVDEYKEIKRVSDMELGIPSQVVAGTKDRDASEYAHSVASRSSAFKAKIGYRVQRGGGPQYCANVAMKINNKLGGVNVQLSNGLKYLPVLGGPGAAPFIIMGADVTHPTGVQSRTDFRDPSVAAVVASLDQTLGRWASRVLLQAGRQEVITGMGGATKELLLEFYRANRNVKPQRIVMYRDGVSEGQFDQVLAEEYVAIRKACADLEQGYRPAITFVVVQKRHNTRLLPGESAAADQKGNVVPGTVVDSGITAPDTFDFYLNSHAGLQGTNKPAHYHVLVDEIGFGADGMQLLTYWLCYLYQRTTKSVSYCPPAYYADRAAFRGRTLVAASTSASESASESGSVRGAQGGAGAPPRFAGIHRNLTNVLYFM</sequence>
<organism evidence="6 7">
    <name type="scientific">Tetrabaena socialis</name>
    <dbReference type="NCBI Taxonomy" id="47790"/>
    <lineage>
        <taxon>Eukaryota</taxon>
        <taxon>Viridiplantae</taxon>
        <taxon>Chlorophyta</taxon>
        <taxon>core chlorophytes</taxon>
        <taxon>Chlorophyceae</taxon>
        <taxon>CS clade</taxon>
        <taxon>Chlamydomonadales</taxon>
        <taxon>Tetrabaenaceae</taxon>
        <taxon>Tetrabaena</taxon>
    </lineage>
</organism>
<protein>
    <submittedName>
        <fullName evidence="6">Protein argonaute-2</fullName>
    </submittedName>
</protein>
<dbReference type="CDD" id="cd04657">
    <property type="entry name" value="Piwi_ago-like"/>
    <property type="match status" value="2"/>
</dbReference>
<dbReference type="PROSITE" id="PS50821">
    <property type="entry name" value="PAZ"/>
    <property type="match status" value="2"/>
</dbReference>
<feature type="region of interest" description="Disordered" evidence="3">
    <location>
        <begin position="953"/>
        <end position="994"/>
    </location>
</feature>
<feature type="compositionally biased region" description="Low complexity" evidence="3">
    <location>
        <begin position="108"/>
        <end position="125"/>
    </location>
</feature>
<feature type="domain" description="Piwi" evidence="5">
    <location>
        <begin position="1401"/>
        <end position="1738"/>
    </location>
</feature>
<dbReference type="InterPro" id="IPR036085">
    <property type="entry name" value="PAZ_dom_sf"/>
</dbReference>
<dbReference type="Pfam" id="PF02170">
    <property type="entry name" value="PAZ"/>
    <property type="match status" value="2"/>
</dbReference>
<evidence type="ECO:0000259" key="5">
    <source>
        <dbReference type="PROSITE" id="PS50822"/>
    </source>
</evidence>
<dbReference type="Proteomes" id="UP000236333">
    <property type="component" value="Unassembled WGS sequence"/>
</dbReference>
<evidence type="ECO:0000256" key="1">
    <source>
        <dbReference type="ARBA" id="ARBA00008201"/>
    </source>
</evidence>
<dbReference type="SUPFAM" id="SSF101690">
    <property type="entry name" value="PAZ domain"/>
    <property type="match status" value="2"/>
</dbReference>
<dbReference type="InterPro" id="IPR014811">
    <property type="entry name" value="ArgoL1"/>
</dbReference>
<dbReference type="SUPFAM" id="SSF53098">
    <property type="entry name" value="Ribonuclease H-like"/>
    <property type="match status" value="2"/>
</dbReference>
<dbReference type="PROSITE" id="PS50822">
    <property type="entry name" value="PIWI"/>
    <property type="match status" value="2"/>
</dbReference>
<name>A0A2J7ZV73_9CHLO</name>
<dbReference type="InterPro" id="IPR003100">
    <property type="entry name" value="PAZ_dom"/>
</dbReference>
<feature type="domain" description="PAZ" evidence="4">
    <location>
        <begin position="295"/>
        <end position="410"/>
    </location>
</feature>
<keyword evidence="7" id="KW-1185">Reference proteome</keyword>
<feature type="region of interest" description="Disordered" evidence="3">
    <location>
        <begin position="92"/>
        <end position="128"/>
    </location>
</feature>
<dbReference type="Pfam" id="PF16486">
    <property type="entry name" value="ArgoN"/>
    <property type="match status" value="2"/>
</dbReference>
<dbReference type="Gene3D" id="3.40.50.2300">
    <property type="match status" value="2"/>
</dbReference>
<feature type="domain" description="Piwi" evidence="5">
    <location>
        <begin position="475"/>
        <end position="793"/>
    </location>
</feature>
<evidence type="ECO:0000313" key="7">
    <source>
        <dbReference type="Proteomes" id="UP000236333"/>
    </source>
</evidence>
<dbReference type="InterPro" id="IPR036397">
    <property type="entry name" value="RNaseH_sf"/>
</dbReference>